<accession>A0A1N6DCN2</accession>
<name>A0A1N6DCN2_9BACT</name>
<keyword evidence="3" id="KW-1185">Reference proteome</keyword>
<dbReference type="Proteomes" id="UP000184694">
    <property type="component" value="Unassembled WGS sequence"/>
</dbReference>
<sequence>MIDCRRLALSAVAGLILVCSSILPLKADVNWTPVAKGLALAEIPLKNSGLRSAAITALRICPRDYEFLLLMRSREGDAFTPEQWAARFNLTALINASMYLPDNSKSTGYMRDKKHTNNGFIHNSFGSFFVANPIQKGLPTVDIIDRHQHEHGKLLPCYSTVIQNYRLFSESRTPLWPKKARETSIAAVAKDSAGNIVFIHCRTPMTVRKFTKRLLESELQLESAMYVEGGPEASMYLKTPALSRSWAGRYIGDFWNTEGKQWILPNVLGIRAKADR</sequence>
<dbReference type="EMBL" id="FSRG01000003">
    <property type="protein sequence ID" value="SIN68545.1"/>
    <property type="molecule type" value="Genomic_DNA"/>
</dbReference>
<reference evidence="3" key="1">
    <citation type="submission" date="2016-11" db="EMBL/GenBank/DDBJ databases">
        <authorList>
            <person name="Varghese N."/>
            <person name="Submissions S."/>
        </authorList>
    </citation>
    <scope>NUCLEOTIDE SEQUENCE [LARGE SCALE GENOMIC DNA]</scope>
    <source>
        <strain evidence="3">DSM 17456</strain>
    </source>
</reference>
<proteinExistence type="predicted"/>
<protein>
    <recommendedName>
        <fullName evidence="1">Phosphodiester glycosidase domain-containing protein</fullName>
    </recommendedName>
</protein>
<dbReference type="InterPro" id="IPR018711">
    <property type="entry name" value="NAGPA"/>
</dbReference>
<gene>
    <name evidence="2" type="ORF">SAMN02745161_0013</name>
</gene>
<dbReference type="STRING" id="1121457.SAMN02745161_0013"/>
<dbReference type="Pfam" id="PF09992">
    <property type="entry name" value="NAGPA"/>
    <property type="match status" value="1"/>
</dbReference>
<evidence type="ECO:0000313" key="3">
    <source>
        <dbReference type="Proteomes" id="UP000184694"/>
    </source>
</evidence>
<evidence type="ECO:0000313" key="2">
    <source>
        <dbReference type="EMBL" id="SIN68545.1"/>
    </source>
</evidence>
<organism evidence="2 3">
    <name type="scientific">Halodesulfovibrio marinisediminis DSM 17456</name>
    <dbReference type="NCBI Taxonomy" id="1121457"/>
    <lineage>
        <taxon>Bacteria</taxon>
        <taxon>Pseudomonadati</taxon>
        <taxon>Thermodesulfobacteriota</taxon>
        <taxon>Desulfovibrionia</taxon>
        <taxon>Desulfovibrionales</taxon>
        <taxon>Desulfovibrionaceae</taxon>
        <taxon>Halodesulfovibrio</taxon>
    </lineage>
</organism>
<evidence type="ECO:0000259" key="1">
    <source>
        <dbReference type="Pfam" id="PF09992"/>
    </source>
</evidence>
<dbReference type="OrthoDB" id="9788058at2"/>
<dbReference type="RefSeq" id="WP_074214930.1">
    <property type="nucleotide sequence ID" value="NZ_FSRG01000003.1"/>
</dbReference>
<feature type="domain" description="Phosphodiester glycosidase" evidence="1">
    <location>
        <begin position="90"/>
        <end position="270"/>
    </location>
</feature>
<dbReference type="AlphaFoldDB" id="A0A1N6DCN2"/>